<dbReference type="Gene3D" id="3.40.50.300">
    <property type="entry name" value="P-loop containing nucleotide triphosphate hydrolases"/>
    <property type="match status" value="1"/>
</dbReference>
<dbReference type="SMART" id="SM00382">
    <property type="entry name" value="AAA"/>
    <property type="match status" value="1"/>
</dbReference>
<accession>A0A0H3FLK8</accession>
<feature type="domain" description="ABC transporter" evidence="6">
    <location>
        <begin position="5"/>
        <end position="241"/>
    </location>
</feature>
<dbReference type="GO" id="GO:0016887">
    <property type="term" value="F:ATP hydrolysis activity"/>
    <property type="evidence" value="ECO:0007669"/>
    <property type="project" value="InterPro"/>
</dbReference>
<organism evidence="7 8">
    <name type="scientific">Klebsiella aerogenes (strain ATCC 13048 / DSM 30053 / CCUG 1429 / JCM 1235 / KCTC 2190 / NBRC 13534 / NCIMB 10102 / NCTC 10006 / CDC 819-56)</name>
    <name type="common">Enterobacter aerogenes</name>
    <dbReference type="NCBI Taxonomy" id="1028307"/>
    <lineage>
        <taxon>Bacteria</taxon>
        <taxon>Pseudomonadati</taxon>
        <taxon>Pseudomonadota</taxon>
        <taxon>Gammaproteobacteria</taxon>
        <taxon>Enterobacterales</taxon>
        <taxon>Enterobacteriaceae</taxon>
        <taxon>Klebsiella/Raoultella group</taxon>
        <taxon>Klebsiella</taxon>
    </lineage>
</organism>
<dbReference type="InterPro" id="IPR003593">
    <property type="entry name" value="AAA+_ATPase"/>
</dbReference>
<dbReference type="AlphaFoldDB" id="A0A0H3FLK8"/>
<dbReference type="PROSITE" id="PS00211">
    <property type="entry name" value="ABC_TRANSPORTER_1"/>
    <property type="match status" value="1"/>
</dbReference>
<evidence type="ECO:0000256" key="4">
    <source>
        <dbReference type="ARBA" id="ARBA00022967"/>
    </source>
</evidence>
<reference evidence="7 8" key="1">
    <citation type="journal article" date="2012" name="J. Bacteriol.">
        <title>Complete genome sequence of Enterobacter aerogenes KCTC 2190.</title>
        <authorList>
            <person name="Shin S.H."/>
            <person name="Kim S."/>
            <person name="Kim J.Y."/>
            <person name="Lee S."/>
            <person name="Um Y."/>
            <person name="Oh M.K."/>
            <person name="Kim Y.R."/>
            <person name="Lee J."/>
            <person name="Yang K.S."/>
        </authorList>
    </citation>
    <scope>NUCLEOTIDE SEQUENCE [LARGE SCALE GENOMIC DNA]</scope>
    <source>
        <strain evidence="7 8">KCTC 2190</strain>
    </source>
</reference>
<evidence type="ECO:0000313" key="7">
    <source>
        <dbReference type="EMBL" id="AEG95290.1"/>
    </source>
</evidence>
<dbReference type="OrthoDB" id="5292475at2"/>
<dbReference type="PROSITE" id="PS50893">
    <property type="entry name" value="ABC_TRANSPORTER_2"/>
    <property type="match status" value="1"/>
</dbReference>
<dbReference type="GeneID" id="93313485"/>
<evidence type="ECO:0000313" key="8">
    <source>
        <dbReference type="Proteomes" id="UP000008881"/>
    </source>
</evidence>
<keyword evidence="1" id="KW-0813">Transport</keyword>
<proteinExistence type="predicted"/>
<dbReference type="GO" id="GO:0005524">
    <property type="term" value="F:ATP binding"/>
    <property type="evidence" value="ECO:0007669"/>
    <property type="project" value="UniProtKB-KW"/>
</dbReference>
<dbReference type="eggNOG" id="COG4559">
    <property type="taxonomic scope" value="Bacteria"/>
</dbReference>
<evidence type="ECO:0000256" key="3">
    <source>
        <dbReference type="ARBA" id="ARBA00022840"/>
    </source>
</evidence>
<dbReference type="SUPFAM" id="SSF52540">
    <property type="entry name" value="P-loop containing nucleoside triphosphate hydrolases"/>
    <property type="match status" value="1"/>
</dbReference>
<gene>
    <name evidence="7" type="primary">hmuV</name>
    <name evidence="7" type="ordered locus">EAE_01775</name>
</gene>
<dbReference type="InterPro" id="IPR003439">
    <property type="entry name" value="ABC_transporter-like_ATP-bd"/>
</dbReference>
<evidence type="ECO:0000259" key="6">
    <source>
        <dbReference type="PROSITE" id="PS50893"/>
    </source>
</evidence>
<dbReference type="CDD" id="cd03214">
    <property type="entry name" value="ABC_Iron-Siderophores_B12_Hemin"/>
    <property type="match status" value="1"/>
</dbReference>
<dbReference type="PANTHER" id="PTHR42794:SF1">
    <property type="entry name" value="HEMIN IMPORT ATP-BINDING PROTEIN HMUV"/>
    <property type="match status" value="1"/>
</dbReference>
<evidence type="ECO:0000256" key="5">
    <source>
        <dbReference type="ARBA" id="ARBA00037066"/>
    </source>
</evidence>
<dbReference type="PANTHER" id="PTHR42794">
    <property type="entry name" value="HEMIN IMPORT ATP-BINDING PROTEIN HMUV"/>
    <property type="match status" value="1"/>
</dbReference>
<dbReference type="KEGG" id="eae:EAE_01775"/>
<sequence length="259" mass="28939">MDKDYRAQGLSLRLGQRQVIDQVSLTLRGGEMTALIGPNGAGKSTLLRLLTGFLTPDSGERMMDGKALERWSPQALSRRRAVMLQRTPLQADWTVETVIAMGRSPWEATASPQTLRDVMAETGCDHLRGRRYPSLSGGEQQRVQLARCLAQLWQNGAPQGWLFLDEPTSALDLYYQQHLLRLLKRLTASGQLHVCVVLHDLNLAALWADQILLLHQGQVVAQGTPHQVIQQEIISRWYGADVRLGQHPEKAIPQVYLAP</sequence>
<comment type="function">
    <text evidence="5">Part of the ABC transporter complex HmuTUV involved in hemin import. Responsible for energy coupling to the transport system.</text>
</comment>
<dbReference type="NCBIfam" id="NF010068">
    <property type="entry name" value="PRK13548.1"/>
    <property type="match status" value="1"/>
</dbReference>
<evidence type="ECO:0000256" key="2">
    <source>
        <dbReference type="ARBA" id="ARBA00022741"/>
    </source>
</evidence>
<keyword evidence="4" id="KW-1278">Translocase</keyword>
<dbReference type="Pfam" id="PF00005">
    <property type="entry name" value="ABC_tran"/>
    <property type="match status" value="1"/>
</dbReference>
<dbReference type="InterPro" id="IPR017871">
    <property type="entry name" value="ABC_transporter-like_CS"/>
</dbReference>
<dbReference type="InterPro" id="IPR027417">
    <property type="entry name" value="P-loop_NTPase"/>
</dbReference>
<dbReference type="EMBL" id="CP002824">
    <property type="protein sequence ID" value="AEG95290.1"/>
    <property type="molecule type" value="Genomic_DNA"/>
</dbReference>
<keyword evidence="8" id="KW-1185">Reference proteome</keyword>
<name>A0A0H3FLK8_KLEAK</name>
<keyword evidence="2" id="KW-0547">Nucleotide-binding</keyword>
<dbReference type="PATRIC" id="fig|1028307.3.peg.347"/>
<dbReference type="RefSeq" id="WP_015703280.1">
    <property type="nucleotide sequence ID" value="NC_015663.1"/>
</dbReference>
<protein>
    <submittedName>
        <fullName evidence="7">Hemin importer ATP-binding subunit</fullName>
    </submittedName>
</protein>
<dbReference type="HOGENOM" id="CLU_000604_1_11_6"/>
<keyword evidence="3 7" id="KW-0067">ATP-binding</keyword>
<dbReference type="Proteomes" id="UP000008881">
    <property type="component" value="Chromosome"/>
</dbReference>
<evidence type="ECO:0000256" key="1">
    <source>
        <dbReference type="ARBA" id="ARBA00022448"/>
    </source>
</evidence>